<evidence type="ECO:0000313" key="3">
    <source>
        <dbReference type="EMBL" id="KAK6145950.1"/>
    </source>
</evidence>
<gene>
    <name evidence="3" type="ORF">DH2020_019819</name>
</gene>
<name>A0ABR0WII7_REHGL</name>
<feature type="compositionally biased region" description="Polar residues" evidence="1">
    <location>
        <begin position="323"/>
        <end position="337"/>
    </location>
</feature>
<feature type="region of interest" description="Disordered" evidence="1">
    <location>
        <begin position="237"/>
        <end position="270"/>
    </location>
</feature>
<dbReference type="SUPFAM" id="SSF56219">
    <property type="entry name" value="DNase I-like"/>
    <property type="match status" value="1"/>
</dbReference>
<feature type="domain" description="DUF4283" evidence="2">
    <location>
        <begin position="38"/>
        <end position="119"/>
    </location>
</feature>
<dbReference type="InterPro" id="IPR040256">
    <property type="entry name" value="At4g02000-like"/>
</dbReference>
<dbReference type="InterPro" id="IPR036691">
    <property type="entry name" value="Endo/exonu/phosph_ase_sf"/>
</dbReference>
<dbReference type="Gene3D" id="3.60.10.10">
    <property type="entry name" value="Endonuclease/exonuclease/phosphatase"/>
    <property type="match status" value="1"/>
</dbReference>
<dbReference type="PANTHER" id="PTHR31286">
    <property type="entry name" value="GLYCINE-RICH CELL WALL STRUCTURAL PROTEIN 1.8-LIKE"/>
    <property type="match status" value="1"/>
</dbReference>
<evidence type="ECO:0000256" key="1">
    <source>
        <dbReference type="SAM" id="MobiDB-lite"/>
    </source>
</evidence>
<dbReference type="InterPro" id="IPR025558">
    <property type="entry name" value="DUF4283"/>
</dbReference>
<dbReference type="Pfam" id="PF14111">
    <property type="entry name" value="DUF4283"/>
    <property type="match status" value="1"/>
</dbReference>
<evidence type="ECO:0000259" key="2">
    <source>
        <dbReference type="Pfam" id="PF14111"/>
    </source>
</evidence>
<accession>A0ABR0WII7</accession>
<proteinExistence type="predicted"/>
<dbReference type="Proteomes" id="UP001318860">
    <property type="component" value="Unassembled WGS sequence"/>
</dbReference>
<dbReference type="EMBL" id="JABTTQ020000011">
    <property type="protein sequence ID" value="KAK6145950.1"/>
    <property type="molecule type" value="Genomic_DNA"/>
</dbReference>
<dbReference type="PANTHER" id="PTHR31286:SF179">
    <property type="entry name" value="RNASE H TYPE-1 DOMAIN-CONTAINING PROTEIN"/>
    <property type="match status" value="1"/>
</dbReference>
<feature type="compositionally biased region" description="Polar residues" evidence="1">
    <location>
        <begin position="251"/>
        <end position="270"/>
    </location>
</feature>
<reference evidence="3 4" key="1">
    <citation type="journal article" date="2021" name="Comput. Struct. Biotechnol. J.">
        <title>De novo genome assembly of the potent medicinal plant Rehmannia glutinosa using nanopore technology.</title>
        <authorList>
            <person name="Ma L."/>
            <person name="Dong C."/>
            <person name="Song C."/>
            <person name="Wang X."/>
            <person name="Zheng X."/>
            <person name="Niu Y."/>
            <person name="Chen S."/>
            <person name="Feng W."/>
        </authorList>
    </citation>
    <scope>NUCLEOTIDE SEQUENCE [LARGE SCALE GENOMIC DNA]</scope>
    <source>
        <strain evidence="3">DH-2019</strain>
    </source>
</reference>
<comment type="caution">
    <text evidence="3">The sequence shown here is derived from an EMBL/GenBank/DDBJ whole genome shotgun (WGS) entry which is preliminary data.</text>
</comment>
<organism evidence="3 4">
    <name type="scientific">Rehmannia glutinosa</name>
    <name type="common">Chinese foxglove</name>
    <dbReference type="NCBI Taxonomy" id="99300"/>
    <lineage>
        <taxon>Eukaryota</taxon>
        <taxon>Viridiplantae</taxon>
        <taxon>Streptophyta</taxon>
        <taxon>Embryophyta</taxon>
        <taxon>Tracheophyta</taxon>
        <taxon>Spermatophyta</taxon>
        <taxon>Magnoliopsida</taxon>
        <taxon>eudicotyledons</taxon>
        <taxon>Gunneridae</taxon>
        <taxon>Pentapetalae</taxon>
        <taxon>asterids</taxon>
        <taxon>lamiids</taxon>
        <taxon>Lamiales</taxon>
        <taxon>Orobanchaceae</taxon>
        <taxon>Rehmannieae</taxon>
        <taxon>Rehmannia</taxon>
    </lineage>
</organism>
<feature type="region of interest" description="Disordered" evidence="1">
    <location>
        <begin position="306"/>
        <end position="368"/>
    </location>
</feature>
<keyword evidence="4" id="KW-1185">Reference proteome</keyword>
<sequence length="627" mass="70304">MDNQLLNHETIPTSFGTVIHQEDKEIFTFSDVETHKLAEKWNFTLVGKFSQGIPEVKYIRKLLDSLKLKGTVNIHILNIKHVLLIFSHEEDFSKLWLHPLWHIESFIMRMFRWSPRFSVHRESSIVLVWIKLPGLPIHLYDKRALLSIAKLIGQPIQIFKKTALQAKLLVALICVGLDITKPPKDCVLLCINSEIRSQKVVYESSPKYCIRCYHLGHTVDSCYIIGNALRPVKQVQEASLPQDLPDPEVSKPSTNDTSIPEHTINHSETISQVNVSQINVPSKDIISPITTHENQFAFLQVDTENLEVPPPKSSSPPKSGPSHNSGASPVSGSSHNCGSHPVSIHPESGIISMSKAPHPDSPSSSKQPLEDSLVNVLCKLDLELAESQAKKTNGFTQKWGGDILVERDHDQLLYVQLSSALFPCNLYASFVYAKCTRRDRRPLWDELRDISAFLEDNPWVVGGDFNCFVFDSVRTGSDTNRSLDMAEFSELISNCGFIDPGCTGVSLHTWVRNGLFERPDRFLLSPDWHGTFPKSSVTHLSRVWSDHAPLLLQASLSITKPIALFRHVFGDIFANLNAVEFVVHTAKMNCDASPTPTHLVALRKATAKLTLATKIEGDFWHQKSSCK</sequence>
<evidence type="ECO:0000313" key="4">
    <source>
        <dbReference type="Proteomes" id="UP001318860"/>
    </source>
</evidence>
<protein>
    <recommendedName>
        <fullName evidence="2">DUF4283 domain-containing protein</fullName>
    </recommendedName>
</protein>